<sequence length="232" mass="25944">MAKLKESKGEPVAENPELVSNKFGQTEDFLNKYKTVLFGIVGAAILAGAGYFFYNHQKSSENKEAQNAMFVSVLAFEEDSLDRALKGSGPNAPGLLDVADEFSGTNAGDLANFYVGVAYLKKGKFEDAISYLKEFNANDLLVQARAYSLIGDAYMELKDFDNAVTYYKKASDYKPNEQYTPSYLMKLALAYEVSKKFEDAAKQYEKIIKDFPKSSEVMDAKKYFEQDLELAK</sequence>
<dbReference type="SMART" id="SM00028">
    <property type="entry name" value="TPR"/>
    <property type="match status" value="2"/>
</dbReference>
<dbReference type="Gene3D" id="1.25.40.10">
    <property type="entry name" value="Tetratricopeptide repeat domain"/>
    <property type="match status" value="1"/>
</dbReference>
<dbReference type="RefSeq" id="WP_045461861.1">
    <property type="nucleotide sequence ID" value="NZ_BBLT01000003.1"/>
</dbReference>
<protein>
    <submittedName>
        <fullName evidence="3">Tetratricopeptide TPR_2 repeat-containing protein</fullName>
    </submittedName>
</protein>
<dbReference type="Pfam" id="PF13181">
    <property type="entry name" value="TPR_8"/>
    <property type="match status" value="1"/>
</dbReference>
<evidence type="ECO:0000313" key="4">
    <source>
        <dbReference type="Proteomes" id="UP000030185"/>
    </source>
</evidence>
<name>A0A098LCD6_9BACT</name>
<dbReference type="InterPro" id="IPR019734">
    <property type="entry name" value="TPR_rpt"/>
</dbReference>
<reference evidence="3 4" key="1">
    <citation type="submission" date="2014-09" db="EMBL/GenBank/DDBJ databases">
        <title>Sporocytophaga myxococcoides PG-01 genome sequencing.</title>
        <authorList>
            <person name="Liu L."/>
            <person name="Gao P.J."/>
            <person name="Chen G.J."/>
            <person name="Wang L.S."/>
        </authorList>
    </citation>
    <scope>NUCLEOTIDE SEQUENCE [LARGE SCALE GENOMIC DNA]</scope>
    <source>
        <strain evidence="3 4">PG-01</strain>
    </source>
</reference>
<evidence type="ECO:0000313" key="3">
    <source>
        <dbReference type="EMBL" id="GAL84651.1"/>
    </source>
</evidence>
<gene>
    <name evidence="3" type="ORF">MYP_1879</name>
</gene>
<keyword evidence="2" id="KW-1133">Transmembrane helix</keyword>
<dbReference type="STRING" id="153721.MYP_1879"/>
<keyword evidence="2" id="KW-0472">Membrane</keyword>
<accession>A0A098LCD6</accession>
<dbReference type="SUPFAM" id="SSF48452">
    <property type="entry name" value="TPR-like"/>
    <property type="match status" value="1"/>
</dbReference>
<dbReference type="InterPro" id="IPR011990">
    <property type="entry name" value="TPR-like_helical_dom_sf"/>
</dbReference>
<feature type="repeat" description="TPR" evidence="1">
    <location>
        <begin position="144"/>
        <end position="177"/>
    </location>
</feature>
<feature type="repeat" description="TPR" evidence="1">
    <location>
        <begin position="181"/>
        <end position="214"/>
    </location>
</feature>
<dbReference type="Proteomes" id="UP000030185">
    <property type="component" value="Unassembled WGS sequence"/>
</dbReference>
<dbReference type="PROSITE" id="PS50293">
    <property type="entry name" value="TPR_REGION"/>
    <property type="match status" value="1"/>
</dbReference>
<evidence type="ECO:0000256" key="1">
    <source>
        <dbReference type="PROSITE-ProRule" id="PRU00339"/>
    </source>
</evidence>
<dbReference type="Pfam" id="PF13174">
    <property type="entry name" value="TPR_6"/>
    <property type="match status" value="1"/>
</dbReference>
<evidence type="ECO:0000256" key="2">
    <source>
        <dbReference type="SAM" id="Phobius"/>
    </source>
</evidence>
<comment type="caution">
    <text evidence="3">The sequence shown here is derived from an EMBL/GenBank/DDBJ whole genome shotgun (WGS) entry which is preliminary data.</text>
</comment>
<keyword evidence="1" id="KW-0802">TPR repeat</keyword>
<dbReference type="OrthoDB" id="9808622at2"/>
<organism evidence="3 4">
    <name type="scientific">Sporocytophaga myxococcoides</name>
    <dbReference type="NCBI Taxonomy" id="153721"/>
    <lineage>
        <taxon>Bacteria</taxon>
        <taxon>Pseudomonadati</taxon>
        <taxon>Bacteroidota</taxon>
        <taxon>Cytophagia</taxon>
        <taxon>Cytophagales</taxon>
        <taxon>Cytophagaceae</taxon>
        <taxon>Sporocytophaga</taxon>
    </lineage>
</organism>
<proteinExistence type="predicted"/>
<dbReference type="AlphaFoldDB" id="A0A098LCD6"/>
<feature type="transmembrane region" description="Helical" evidence="2">
    <location>
        <begin position="36"/>
        <end position="54"/>
    </location>
</feature>
<keyword evidence="4" id="KW-1185">Reference proteome</keyword>
<dbReference type="eggNOG" id="COG1729">
    <property type="taxonomic scope" value="Bacteria"/>
</dbReference>
<keyword evidence="2" id="KW-0812">Transmembrane</keyword>
<dbReference type="EMBL" id="BBLT01000003">
    <property type="protein sequence ID" value="GAL84651.1"/>
    <property type="molecule type" value="Genomic_DNA"/>
</dbReference>
<dbReference type="PANTHER" id="PTHR12558">
    <property type="entry name" value="CELL DIVISION CYCLE 16,23,27"/>
    <property type="match status" value="1"/>
</dbReference>
<dbReference type="PANTHER" id="PTHR12558:SF13">
    <property type="entry name" value="CELL DIVISION CYCLE PROTEIN 27 HOMOLOG"/>
    <property type="match status" value="1"/>
</dbReference>
<dbReference type="PROSITE" id="PS50005">
    <property type="entry name" value="TPR"/>
    <property type="match status" value="2"/>
</dbReference>